<dbReference type="Proteomes" id="UP001605036">
    <property type="component" value="Unassembled WGS sequence"/>
</dbReference>
<dbReference type="EMBL" id="JBHFFA010000003">
    <property type="protein sequence ID" value="KAL2632750.1"/>
    <property type="molecule type" value="Genomic_DNA"/>
</dbReference>
<proteinExistence type="predicted"/>
<organism evidence="1 2">
    <name type="scientific">Riccia fluitans</name>
    <dbReference type="NCBI Taxonomy" id="41844"/>
    <lineage>
        <taxon>Eukaryota</taxon>
        <taxon>Viridiplantae</taxon>
        <taxon>Streptophyta</taxon>
        <taxon>Embryophyta</taxon>
        <taxon>Marchantiophyta</taxon>
        <taxon>Marchantiopsida</taxon>
        <taxon>Marchantiidae</taxon>
        <taxon>Marchantiales</taxon>
        <taxon>Ricciaceae</taxon>
        <taxon>Riccia</taxon>
    </lineage>
</organism>
<comment type="caution">
    <text evidence="1">The sequence shown here is derived from an EMBL/GenBank/DDBJ whole genome shotgun (WGS) entry which is preliminary data.</text>
</comment>
<protein>
    <submittedName>
        <fullName evidence="1">Uncharacterized protein</fullName>
    </submittedName>
</protein>
<dbReference type="AlphaFoldDB" id="A0ABD1YPP9"/>
<name>A0ABD1YPP9_9MARC</name>
<sequence length="209" mass="23110">MGNWWSIAAVVQLTYPAFPEPRDRSTVPSGFGRQEDLVVPGSTTFVATAYSLRSRDDPHKRVYPILLVGYAGRSERLEVTPVAKLKDSIWPGFGNSYPLPWDTTAFSPDLGELVPYSRSLLRHKVRRRGEMARASPPRGRGFWKMANSPIEDSGRLFTLSTLQCKCEPGGYSLLTNCLTQFSGGTQGRTYPRGHGTLAQFLTSPKLDAG</sequence>
<evidence type="ECO:0000313" key="1">
    <source>
        <dbReference type="EMBL" id="KAL2632750.1"/>
    </source>
</evidence>
<reference evidence="1 2" key="1">
    <citation type="submission" date="2024-09" db="EMBL/GenBank/DDBJ databases">
        <title>Chromosome-scale assembly of Riccia fluitans.</title>
        <authorList>
            <person name="Paukszto L."/>
            <person name="Sawicki J."/>
            <person name="Karawczyk K."/>
            <person name="Piernik-Szablinska J."/>
            <person name="Szczecinska M."/>
            <person name="Mazdziarz M."/>
        </authorList>
    </citation>
    <scope>NUCLEOTIDE SEQUENCE [LARGE SCALE GENOMIC DNA]</scope>
    <source>
        <strain evidence="1">Rf_01</strain>
        <tissue evidence="1">Aerial parts of the thallus</tissue>
    </source>
</reference>
<accession>A0ABD1YPP9</accession>
<evidence type="ECO:0000313" key="2">
    <source>
        <dbReference type="Proteomes" id="UP001605036"/>
    </source>
</evidence>
<gene>
    <name evidence="1" type="ORF">R1flu_004229</name>
</gene>
<keyword evidence="2" id="KW-1185">Reference proteome</keyword>